<feature type="compositionally biased region" description="Polar residues" evidence="4">
    <location>
        <begin position="307"/>
        <end position="316"/>
    </location>
</feature>
<protein>
    <submittedName>
        <fullName evidence="6">UDG domain-containing protein</fullName>
    </submittedName>
</protein>
<evidence type="ECO:0000256" key="4">
    <source>
        <dbReference type="SAM" id="MobiDB-lite"/>
    </source>
</evidence>
<proteinExistence type="predicted"/>
<keyword evidence="1" id="KW-0227">DNA damage</keyword>
<organism evidence="6 7">
    <name type="scientific">Mycena chlorophos</name>
    <name type="common">Agaric fungus</name>
    <name type="synonym">Agaricus chlorophos</name>
    <dbReference type="NCBI Taxonomy" id="658473"/>
    <lineage>
        <taxon>Eukaryota</taxon>
        <taxon>Fungi</taxon>
        <taxon>Dikarya</taxon>
        <taxon>Basidiomycota</taxon>
        <taxon>Agaricomycotina</taxon>
        <taxon>Agaricomycetes</taxon>
        <taxon>Agaricomycetidae</taxon>
        <taxon>Agaricales</taxon>
        <taxon>Marasmiineae</taxon>
        <taxon>Mycenaceae</taxon>
        <taxon>Mycena</taxon>
    </lineage>
</organism>
<evidence type="ECO:0000313" key="6">
    <source>
        <dbReference type="EMBL" id="KAF7323082.1"/>
    </source>
</evidence>
<feature type="compositionally biased region" description="Low complexity" evidence="4">
    <location>
        <begin position="18"/>
        <end position="29"/>
    </location>
</feature>
<dbReference type="PANTHER" id="PTHR12159:SF9">
    <property type="entry name" value="G_T MISMATCH-SPECIFIC THYMINE DNA GLYCOSYLASE"/>
    <property type="match status" value="1"/>
</dbReference>
<reference evidence="6" key="1">
    <citation type="submission" date="2020-05" db="EMBL/GenBank/DDBJ databases">
        <title>Mycena genomes resolve the evolution of fungal bioluminescence.</title>
        <authorList>
            <person name="Tsai I.J."/>
        </authorList>
    </citation>
    <scope>NUCLEOTIDE SEQUENCE</scope>
    <source>
        <strain evidence="6">110903Hualien_Pintung</strain>
    </source>
</reference>
<keyword evidence="7" id="KW-1185">Reference proteome</keyword>
<evidence type="ECO:0000256" key="3">
    <source>
        <dbReference type="ARBA" id="ARBA00023204"/>
    </source>
</evidence>
<dbReference type="GO" id="GO:0004844">
    <property type="term" value="F:uracil DNA N-glycosylase activity"/>
    <property type="evidence" value="ECO:0007669"/>
    <property type="project" value="TreeGrafter"/>
</dbReference>
<feature type="region of interest" description="Disordered" evidence="4">
    <location>
        <begin position="18"/>
        <end position="66"/>
    </location>
</feature>
<evidence type="ECO:0000259" key="5">
    <source>
        <dbReference type="Pfam" id="PF03167"/>
    </source>
</evidence>
<dbReference type="InterPro" id="IPR036895">
    <property type="entry name" value="Uracil-DNA_glycosylase-like_sf"/>
</dbReference>
<sequence length="316" mass="34761">MASDNSILTFRSSLSKFSYSAGESGSSSRKPLKPSHKSPPKASTSASNSPKKRKKRGYAPPETYSDLSQVNDYLKPGLDVVFCGINPGRKSAETGNHYANPSNHFWWCLHSAGFTDKQISPKEDWSMPERFNFGLTNLVDRPTAEQMELSNQEQLDSVPILLGKIARFRPRLVVFVGISIAKIVETKLGVTHTGPNTWGLRPFKMVYPDPESGFEETLFFASPSTSGLVTAFQRPEKARIFGEARRLVDDLQAGPGAGTVATDHFYVVRAHQIAQPPALDLDSPSLLRLSTEPEVKEEAESVLDADPSSTLQVQSY</sequence>
<dbReference type="Pfam" id="PF03167">
    <property type="entry name" value="UDG"/>
    <property type="match status" value="1"/>
</dbReference>
<dbReference type="GO" id="GO:0006285">
    <property type="term" value="P:base-excision repair, AP site formation"/>
    <property type="evidence" value="ECO:0007669"/>
    <property type="project" value="InterPro"/>
</dbReference>
<dbReference type="PANTHER" id="PTHR12159">
    <property type="entry name" value="G/T AND G/U MISMATCH-SPECIFIC DNA GLYCOSYLASE"/>
    <property type="match status" value="1"/>
</dbReference>
<evidence type="ECO:0000256" key="2">
    <source>
        <dbReference type="ARBA" id="ARBA00022801"/>
    </source>
</evidence>
<dbReference type="InterPro" id="IPR015637">
    <property type="entry name" value="MUG/TDG"/>
</dbReference>
<feature type="domain" description="Uracil-DNA glycosylase-like" evidence="5">
    <location>
        <begin position="73"/>
        <end position="234"/>
    </location>
</feature>
<dbReference type="OrthoDB" id="565731at2759"/>
<evidence type="ECO:0000256" key="1">
    <source>
        <dbReference type="ARBA" id="ARBA00022763"/>
    </source>
</evidence>
<dbReference type="InterPro" id="IPR005122">
    <property type="entry name" value="Uracil-DNA_glycosylase-like"/>
</dbReference>
<dbReference type="Gene3D" id="3.40.470.10">
    <property type="entry name" value="Uracil-DNA glycosylase-like domain"/>
    <property type="match status" value="1"/>
</dbReference>
<dbReference type="CDD" id="cd10028">
    <property type="entry name" value="UDG-F2_TDG_MUG"/>
    <property type="match status" value="1"/>
</dbReference>
<comment type="caution">
    <text evidence="6">The sequence shown here is derived from an EMBL/GenBank/DDBJ whole genome shotgun (WGS) entry which is preliminary data.</text>
</comment>
<feature type="region of interest" description="Disordered" evidence="4">
    <location>
        <begin position="297"/>
        <end position="316"/>
    </location>
</feature>
<dbReference type="EMBL" id="JACAZE010000001">
    <property type="protein sequence ID" value="KAF7323082.1"/>
    <property type="molecule type" value="Genomic_DNA"/>
</dbReference>
<feature type="compositionally biased region" description="Low complexity" evidence="4">
    <location>
        <begin position="40"/>
        <end position="49"/>
    </location>
</feature>
<dbReference type="Proteomes" id="UP000613580">
    <property type="component" value="Unassembled WGS sequence"/>
</dbReference>
<name>A0A8H6TUP3_MYCCL</name>
<accession>A0A8H6TUP3</accession>
<keyword evidence="3" id="KW-0234">DNA repair</keyword>
<gene>
    <name evidence="6" type="ORF">HMN09_00088300</name>
</gene>
<dbReference type="SUPFAM" id="SSF52141">
    <property type="entry name" value="Uracil-DNA glycosylase-like"/>
    <property type="match status" value="1"/>
</dbReference>
<dbReference type="AlphaFoldDB" id="A0A8H6TUP3"/>
<dbReference type="GO" id="GO:0008263">
    <property type="term" value="F:pyrimidine-specific mismatch base pair DNA N-glycosylase activity"/>
    <property type="evidence" value="ECO:0007669"/>
    <property type="project" value="TreeGrafter"/>
</dbReference>
<feature type="compositionally biased region" description="Basic residues" evidence="4">
    <location>
        <begin position="30"/>
        <end position="39"/>
    </location>
</feature>
<keyword evidence="2" id="KW-0378">Hydrolase</keyword>
<evidence type="ECO:0000313" key="7">
    <source>
        <dbReference type="Proteomes" id="UP000613580"/>
    </source>
</evidence>